<evidence type="ECO:0000256" key="3">
    <source>
        <dbReference type="ARBA" id="ARBA00022801"/>
    </source>
</evidence>
<evidence type="ECO:0000256" key="7">
    <source>
        <dbReference type="ARBA" id="ARBA00034617"/>
    </source>
</evidence>
<dbReference type="PANTHER" id="PTHR11070">
    <property type="entry name" value="UVRD / RECB / PCRA DNA HELICASE FAMILY MEMBER"/>
    <property type="match status" value="1"/>
</dbReference>
<keyword evidence="13" id="KW-1185">Reference proteome</keyword>
<evidence type="ECO:0000256" key="1">
    <source>
        <dbReference type="ARBA" id="ARBA00009922"/>
    </source>
</evidence>
<accession>A0A0D8B7N1</accession>
<dbReference type="Proteomes" id="UP000032545">
    <property type="component" value="Unassembled WGS sequence"/>
</dbReference>
<feature type="domain" description="UvrD-like helicase ATP-binding" evidence="11">
    <location>
        <begin position="12"/>
        <end position="304"/>
    </location>
</feature>
<dbReference type="GO" id="GO:0016887">
    <property type="term" value="F:ATP hydrolysis activity"/>
    <property type="evidence" value="ECO:0007669"/>
    <property type="project" value="RHEA"/>
</dbReference>
<name>A0A0D8B7N1_9ACTN</name>
<dbReference type="Pfam" id="PF00580">
    <property type="entry name" value="UvrD-helicase"/>
    <property type="match status" value="1"/>
</dbReference>
<evidence type="ECO:0000256" key="10">
    <source>
        <dbReference type="PROSITE-ProRule" id="PRU00560"/>
    </source>
</evidence>
<dbReference type="PROSITE" id="PS51198">
    <property type="entry name" value="UVRD_HELICASE_ATP_BIND"/>
    <property type="match status" value="1"/>
</dbReference>
<comment type="catalytic activity">
    <reaction evidence="7">
        <text>Couples ATP hydrolysis with the unwinding of duplex DNA by translocating in the 3'-5' direction.</text>
        <dbReference type="EC" id="5.6.2.4"/>
    </reaction>
</comment>
<evidence type="ECO:0000256" key="5">
    <source>
        <dbReference type="ARBA" id="ARBA00022840"/>
    </source>
</evidence>
<evidence type="ECO:0000259" key="11">
    <source>
        <dbReference type="PROSITE" id="PS51198"/>
    </source>
</evidence>
<comment type="similarity">
    <text evidence="1">Belongs to the helicase family. UvrD subfamily.</text>
</comment>
<comment type="caution">
    <text evidence="12">The sequence shown here is derived from an EMBL/GenBank/DDBJ whole genome shotgun (WGS) entry which is preliminary data.</text>
</comment>
<evidence type="ECO:0000313" key="12">
    <source>
        <dbReference type="EMBL" id="KJE20120.1"/>
    </source>
</evidence>
<evidence type="ECO:0000256" key="6">
    <source>
        <dbReference type="ARBA" id="ARBA00023235"/>
    </source>
</evidence>
<feature type="binding site" evidence="10">
    <location>
        <begin position="33"/>
        <end position="40"/>
    </location>
    <ligand>
        <name>ATP</name>
        <dbReference type="ChEBI" id="CHEBI:30616"/>
    </ligand>
</feature>
<reference evidence="12 13" key="2">
    <citation type="journal article" date="2016" name="Genome Announc.">
        <title>Permanent Draft Genome Sequences for Two Variants of Frankia sp. Strain CpI1, the First Frankia Strain Isolated from Root Nodules of Comptonia peregrina.</title>
        <authorList>
            <person name="Oshone R."/>
            <person name="Hurst S.G.IV."/>
            <person name="Abebe-Akele F."/>
            <person name="Simpson S."/>
            <person name="Morris K."/>
            <person name="Thomas W.K."/>
            <person name="Tisa L.S."/>
        </authorList>
    </citation>
    <scope>NUCLEOTIDE SEQUENCE [LARGE SCALE GENOMIC DNA]</scope>
    <source>
        <strain evidence="13">CpI1-S</strain>
    </source>
</reference>
<evidence type="ECO:0000256" key="8">
    <source>
        <dbReference type="ARBA" id="ARBA00034808"/>
    </source>
</evidence>
<evidence type="ECO:0000256" key="4">
    <source>
        <dbReference type="ARBA" id="ARBA00022806"/>
    </source>
</evidence>
<dbReference type="EMBL" id="JYFN01000071">
    <property type="protein sequence ID" value="KJE20120.1"/>
    <property type="molecule type" value="Genomic_DNA"/>
</dbReference>
<dbReference type="InterPro" id="IPR013986">
    <property type="entry name" value="DExx_box_DNA_helicase_dom_sf"/>
</dbReference>
<dbReference type="PATRIC" id="fig|1502723.3.peg.6219"/>
<dbReference type="InterPro" id="IPR014017">
    <property type="entry name" value="DNA_helicase_UvrD-like_C"/>
</dbReference>
<organism evidence="12 13">
    <name type="scientific">Frankia torreyi</name>
    <dbReference type="NCBI Taxonomy" id="1856"/>
    <lineage>
        <taxon>Bacteria</taxon>
        <taxon>Bacillati</taxon>
        <taxon>Actinomycetota</taxon>
        <taxon>Actinomycetes</taxon>
        <taxon>Frankiales</taxon>
        <taxon>Frankiaceae</taxon>
        <taxon>Frankia</taxon>
    </lineage>
</organism>
<keyword evidence="4 10" id="KW-0347">Helicase</keyword>
<dbReference type="EC" id="5.6.2.4" evidence="8"/>
<dbReference type="SUPFAM" id="SSF52540">
    <property type="entry name" value="P-loop containing nucleoside triphosphate hydrolases"/>
    <property type="match status" value="1"/>
</dbReference>
<proteinExistence type="inferred from homology"/>
<dbReference type="InterPro" id="IPR014016">
    <property type="entry name" value="UvrD-like_ATP-bd"/>
</dbReference>
<evidence type="ECO:0000313" key="13">
    <source>
        <dbReference type="Proteomes" id="UP000032545"/>
    </source>
</evidence>
<keyword evidence="5 10" id="KW-0067">ATP-binding</keyword>
<dbReference type="GO" id="GO:0005524">
    <property type="term" value="F:ATP binding"/>
    <property type="evidence" value="ECO:0007669"/>
    <property type="project" value="UniProtKB-UniRule"/>
</dbReference>
<dbReference type="InterPro" id="IPR000212">
    <property type="entry name" value="DNA_helicase_UvrD/REP"/>
</dbReference>
<dbReference type="PANTHER" id="PTHR11070:SF3">
    <property type="entry name" value="DNA 3'-5' HELICASE"/>
    <property type="match status" value="1"/>
</dbReference>
<dbReference type="AlphaFoldDB" id="A0A0D8B7N1"/>
<dbReference type="OrthoDB" id="3196525at2"/>
<reference evidence="13" key="1">
    <citation type="submission" date="2015-02" db="EMBL/GenBank/DDBJ databases">
        <title>Draft Genome of Frankia sp. CpI1-S.</title>
        <authorList>
            <person name="Oshone R.T."/>
            <person name="Ngom M."/>
            <person name="Ghodhbane-Gtari F."/>
            <person name="Gtari M."/>
            <person name="Morris K."/>
            <person name="Thomas K."/>
            <person name="Sen A."/>
            <person name="Tisa L.S."/>
        </authorList>
    </citation>
    <scope>NUCLEOTIDE SEQUENCE [LARGE SCALE GENOMIC DNA]</scope>
    <source>
        <strain evidence="13">CpI1-S</strain>
    </source>
</reference>
<dbReference type="GO" id="GO:0003677">
    <property type="term" value="F:DNA binding"/>
    <property type="evidence" value="ECO:0007669"/>
    <property type="project" value="InterPro"/>
</dbReference>
<keyword evidence="3 10" id="KW-0378">Hydrolase</keyword>
<gene>
    <name evidence="12" type="ORF">FF36_05611</name>
</gene>
<comment type="catalytic activity">
    <reaction evidence="9">
        <text>ATP + H2O = ADP + phosphate + H(+)</text>
        <dbReference type="Rhea" id="RHEA:13065"/>
        <dbReference type="ChEBI" id="CHEBI:15377"/>
        <dbReference type="ChEBI" id="CHEBI:15378"/>
        <dbReference type="ChEBI" id="CHEBI:30616"/>
        <dbReference type="ChEBI" id="CHEBI:43474"/>
        <dbReference type="ChEBI" id="CHEBI:456216"/>
        <dbReference type="EC" id="5.6.2.4"/>
    </reaction>
</comment>
<dbReference type="RefSeq" id="WP_157871743.1">
    <property type="nucleotide sequence ID" value="NZ_JYFN01000071.1"/>
</dbReference>
<keyword evidence="2 10" id="KW-0547">Nucleotide-binding</keyword>
<keyword evidence="6" id="KW-0413">Isomerase</keyword>
<evidence type="ECO:0000256" key="9">
    <source>
        <dbReference type="ARBA" id="ARBA00048988"/>
    </source>
</evidence>
<dbReference type="GO" id="GO:0043138">
    <property type="term" value="F:3'-5' DNA helicase activity"/>
    <property type="evidence" value="ECO:0007669"/>
    <property type="project" value="UniProtKB-EC"/>
</dbReference>
<dbReference type="Gene3D" id="1.10.10.160">
    <property type="match status" value="1"/>
</dbReference>
<evidence type="ECO:0000256" key="2">
    <source>
        <dbReference type="ARBA" id="ARBA00022741"/>
    </source>
</evidence>
<dbReference type="Gene3D" id="3.40.50.300">
    <property type="entry name" value="P-loop containing nucleotide triphosphate hydrolases"/>
    <property type="match status" value="2"/>
</dbReference>
<sequence>MAGSGIALRLPAPVGKQKDVIYLDEGGEHLVLGTAGSGKTLMAIYRAVYLAQHAPRNAGSTLLLTFHQTLVTYIKSLVPADTKQLTIETFHGFARGYLASQDMLRDNEILTPSNHERFLAHAAAQVASRLGTSTIFDKKPAFFADEYRFIVGHRQRRDQYIAANDGRGHALNQQQRSRIYDVMERYWSLRREHGFRYCWDDLAPIAARQLRGDTTERRYKHIVVDESQDLPPAAVDALTQATGVGGSLTLFGDYAQQIHLAGTASADIGLENAKLTIFQDNYRNTAQISRLALALSRLPTFRSNADLVEPREPRADGAPPTIWRHADQTQQMTAAVQLAQQDSSSRQVAILLRRREDEADLRRLLGRTPATRLHRSVRIWPMGSGVFYGTYHAARGLEFDTVIMPLLDENLVPNQREIEVLGREEAAARESNLLYVGITRAKANLVLMHSSSLTSLLPSPSSGLFTEVSGAAP</sequence>
<dbReference type="InterPro" id="IPR027417">
    <property type="entry name" value="P-loop_NTPase"/>
</dbReference>
<dbReference type="GO" id="GO:0000725">
    <property type="term" value="P:recombinational repair"/>
    <property type="evidence" value="ECO:0007669"/>
    <property type="project" value="TreeGrafter"/>
</dbReference>
<dbReference type="Pfam" id="PF13361">
    <property type="entry name" value="UvrD_C"/>
    <property type="match status" value="1"/>
</dbReference>
<dbReference type="GO" id="GO:0005829">
    <property type="term" value="C:cytosol"/>
    <property type="evidence" value="ECO:0007669"/>
    <property type="project" value="TreeGrafter"/>
</dbReference>
<protein>
    <recommendedName>
        <fullName evidence="8">DNA 3'-5' helicase</fullName>
        <ecNumber evidence="8">5.6.2.4</ecNumber>
    </recommendedName>
</protein>